<sequence length="112" mass="12959">MEKEETQLKQHQETLLETCKSHNYAPIQDGNTNSEYHLQPIANEQVSQNVIPLRQDQKKVAFSDRPQQQNVTANKNDPSKKGKQVAVSDRRQQQSEKYTARRLQRLAITCLN</sequence>
<evidence type="ECO:0000313" key="2">
    <source>
        <dbReference type="EnsemblPlants" id="PGSC0003DMT400090025"/>
    </source>
</evidence>
<proteinExistence type="predicted"/>
<evidence type="ECO:0000313" key="3">
    <source>
        <dbReference type="Proteomes" id="UP000011115"/>
    </source>
</evidence>
<feature type="compositionally biased region" description="Polar residues" evidence="1">
    <location>
        <begin position="65"/>
        <end position="76"/>
    </location>
</feature>
<reference evidence="2" key="2">
    <citation type="submission" date="2015-06" db="UniProtKB">
        <authorList>
            <consortium name="EnsemblPlants"/>
        </authorList>
    </citation>
    <scope>IDENTIFICATION</scope>
    <source>
        <strain evidence="2">DM1-3 516 R44</strain>
    </source>
</reference>
<reference evidence="3" key="1">
    <citation type="journal article" date="2011" name="Nature">
        <title>Genome sequence and analysis of the tuber crop potato.</title>
        <authorList>
            <consortium name="The Potato Genome Sequencing Consortium"/>
        </authorList>
    </citation>
    <scope>NUCLEOTIDE SEQUENCE [LARGE SCALE GENOMIC DNA]</scope>
    <source>
        <strain evidence="3">cv. DM1-3 516 R44</strain>
    </source>
</reference>
<keyword evidence="3" id="KW-1185">Reference proteome</keyword>
<accession>M1DJG2</accession>
<dbReference type="EnsemblPlants" id="PGSC0003DMT400090025">
    <property type="protein sequence ID" value="PGSC0003DMT400090025"/>
    <property type="gene ID" value="PGSC0003DMG400039596"/>
</dbReference>
<protein>
    <submittedName>
        <fullName evidence="2">Uncharacterized protein</fullName>
    </submittedName>
</protein>
<evidence type="ECO:0000256" key="1">
    <source>
        <dbReference type="SAM" id="MobiDB-lite"/>
    </source>
</evidence>
<dbReference type="InParanoid" id="M1DJG2"/>
<dbReference type="Gramene" id="PGSC0003DMT400090025">
    <property type="protein sequence ID" value="PGSC0003DMT400090025"/>
    <property type="gene ID" value="PGSC0003DMG400039596"/>
</dbReference>
<dbReference type="AlphaFoldDB" id="M1DJG2"/>
<dbReference type="PaxDb" id="4113-PGSC0003DMT400090025"/>
<dbReference type="HOGENOM" id="CLU_2150363_0_0_1"/>
<feature type="region of interest" description="Disordered" evidence="1">
    <location>
        <begin position="59"/>
        <end position="99"/>
    </location>
</feature>
<organism evidence="2 3">
    <name type="scientific">Solanum tuberosum</name>
    <name type="common">Potato</name>
    <dbReference type="NCBI Taxonomy" id="4113"/>
    <lineage>
        <taxon>Eukaryota</taxon>
        <taxon>Viridiplantae</taxon>
        <taxon>Streptophyta</taxon>
        <taxon>Embryophyta</taxon>
        <taxon>Tracheophyta</taxon>
        <taxon>Spermatophyta</taxon>
        <taxon>Magnoliopsida</taxon>
        <taxon>eudicotyledons</taxon>
        <taxon>Gunneridae</taxon>
        <taxon>Pentapetalae</taxon>
        <taxon>asterids</taxon>
        <taxon>lamiids</taxon>
        <taxon>Solanales</taxon>
        <taxon>Solanaceae</taxon>
        <taxon>Solanoideae</taxon>
        <taxon>Solaneae</taxon>
        <taxon>Solanum</taxon>
    </lineage>
</organism>
<name>M1DJG2_SOLTU</name>
<dbReference type="Proteomes" id="UP000011115">
    <property type="component" value="Unassembled WGS sequence"/>
</dbReference>